<evidence type="ECO:0000313" key="1">
    <source>
        <dbReference type="EMBL" id="KAI3771329.1"/>
    </source>
</evidence>
<organism evidence="1 2">
    <name type="scientific">Arctium lappa</name>
    <name type="common">Greater burdock</name>
    <name type="synonym">Lappa major</name>
    <dbReference type="NCBI Taxonomy" id="4217"/>
    <lineage>
        <taxon>Eukaryota</taxon>
        <taxon>Viridiplantae</taxon>
        <taxon>Streptophyta</taxon>
        <taxon>Embryophyta</taxon>
        <taxon>Tracheophyta</taxon>
        <taxon>Spermatophyta</taxon>
        <taxon>Magnoliopsida</taxon>
        <taxon>eudicotyledons</taxon>
        <taxon>Gunneridae</taxon>
        <taxon>Pentapetalae</taxon>
        <taxon>asterids</taxon>
        <taxon>campanulids</taxon>
        <taxon>Asterales</taxon>
        <taxon>Asteraceae</taxon>
        <taxon>Carduoideae</taxon>
        <taxon>Cardueae</taxon>
        <taxon>Arctiinae</taxon>
        <taxon>Arctium</taxon>
    </lineage>
</organism>
<dbReference type="Proteomes" id="UP001055879">
    <property type="component" value="Linkage Group LG01"/>
</dbReference>
<reference evidence="1 2" key="2">
    <citation type="journal article" date="2022" name="Mol. Ecol. Resour.">
        <title>The genomes of chicory, endive, great burdock and yacon provide insights into Asteraceae paleo-polyploidization history and plant inulin production.</title>
        <authorList>
            <person name="Fan W."/>
            <person name="Wang S."/>
            <person name="Wang H."/>
            <person name="Wang A."/>
            <person name="Jiang F."/>
            <person name="Liu H."/>
            <person name="Zhao H."/>
            <person name="Xu D."/>
            <person name="Zhang Y."/>
        </authorList>
    </citation>
    <scope>NUCLEOTIDE SEQUENCE [LARGE SCALE GENOMIC DNA]</scope>
    <source>
        <strain evidence="2">cv. Niubang</strain>
    </source>
</reference>
<gene>
    <name evidence="1" type="ORF">L6452_02491</name>
</gene>
<accession>A0ACB9FJ85</accession>
<evidence type="ECO:0000313" key="2">
    <source>
        <dbReference type="Proteomes" id="UP001055879"/>
    </source>
</evidence>
<proteinExistence type="predicted"/>
<sequence length="89" mass="9766">MDSMAICPFPSLLGLNFTPALSSSTTEDSSQDNMPWFCLLKHPPSGNIHSIFSLVKNVKGLNDLIDDADKSFSALRIVAIFYLLYAKGQ</sequence>
<keyword evidence="2" id="KW-1185">Reference proteome</keyword>
<reference evidence="2" key="1">
    <citation type="journal article" date="2022" name="Mol. Ecol. Resour.">
        <title>The genomes of chicory, endive, great burdock and yacon provide insights into Asteraceae palaeo-polyploidization history and plant inulin production.</title>
        <authorList>
            <person name="Fan W."/>
            <person name="Wang S."/>
            <person name="Wang H."/>
            <person name="Wang A."/>
            <person name="Jiang F."/>
            <person name="Liu H."/>
            <person name="Zhao H."/>
            <person name="Xu D."/>
            <person name="Zhang Y."/>
        </authorList>
    </citation>
    <scope>NUCLEOTIDE SEQUENCE [LARGE SCALE GENOMIC DNA]</scope>
    <source>
        <strain evidence="2">cv. Niubang</strain>
    </source>
</reference>
<protein>
    <submittedName>
        <fullName evidence="1">Uncharacterized protein</fullName>
    </submittedName>
</protein>
<dbReference type="EMBL" id="CM042047">
    <property type="protein sequence ID" value="KAI3771329.1"/>
    <property type="molecule type" value="Genomic_DNA"/>
</dbReference>
<comment type="caution">
    <text evidence="1">The sequence shown here is derived from an EMBL/GenBank/DDBJ whole genome shotgun (WGS) entry which is preliminary data.</text>
</comment>
<name>A0ACB9FJ85_ARCLA</name>